<dbReference type="Proteomes" id="UP001142810">
    <property type="component" value="Unassembled WGS sequence"/>
</dbReference>
<dbReference type="RefSeq" id="WP_265615866.1">
    <property type="nucleotide sequence ID" value="NZ_JAPFRD010000002.1"/>
</dbReference>
<evidence type="ECO:0000313" key="1">
    <source>
        <dbReference type="EMBL" id="MCW8107165.1"/>
    </source>
</evidence>
<keyword evidence="2" id="KW-1185">Reference proteome</keyword>
<sequence length="78" mass="7790">MELLNIEELNAVSGGCAEHCWGDFSAAGFGISVMAGAIGGMRGGFVGAALGGFSAGIAYAGSKVGDTMSKRTTKVKDE</sequence>
<organism evidence="1 2">
    <name type="scientific">Alteromonas aquimaris</name>
    <dbReference type="NCBI Taxonomy" id="2998417"/>
    <lineage>
        <taxon>Bacteria</taxon>
        <taxon>Pseudomonadati</taxon>
        <taxon>Pseudomonadota</taxon>
        <taxon>Gammaproteobacteria</taxon>
        <taxon>Alteromonadales</taxon>
        <taxon>Alteromonadaceae</taxon>
        <taxon>Alteromonas/Salinimonas group</taxon>
        <taxon>Alteromonas</taxon>
    </lineage>
</organism>
<comment type="caution">
    <text evidence="1">The sequence shown here is derived from an EMBL/GenBank/DDBJ whole genome shotgun (WGS) entry which is preliminary data.</text>
</comment>
<dbReference type="EMBL" id="JAPFRD010000002">
    <property type="protein sequence ID" value="MCW8107165.1"/>
    <property type="molecule type" value="Genomic_DNA"/>
</dbReference>
<evidence type="ECO:0000313" key="2">
    <source>
        <dbReference type="Proteomes" id="UP001142810"/>
    </source>
</evidence>
<name>A0ABT3P315_9ALTE</name>
<reference evidence="1" key="1">
    <citation type="submission" date="2022-11" db="EMBL/GenBank/DDBJ databases">
        <title>Alteromonas sp. nov., isolated from sea water of the Qingdao.</title>
        <authorList>
            <person name="Wang Q."/>
        </authorList>
    </citation>
    <scope>NUCLEOTIDE SEQUENCE</scope>
    <source>
        <strain evidence="1">ASW11-7</strain>
    </source>
</reference>
<gene>
    <name evidence="1" type="ORF">OPS25_01435</name>
</gene>
<protein>
    <submittedName>
        <fullName evidence="1">Uncharacterized protein</fullName>
    </submittedName>
</protein>
<accession>A0ABT3P315</accession>
<proteinExistence type="predicted"/>